<reference evidence="3" key="2">
    <citation type="submission" date="2025-08" db="UniProtKB">
        <authorList>
            <consortium name="RefSeq"/>
        </authorList>
    </citation>
    <scope>IDENTIFICATION</scope>
    <source>
        <tissue evidence="3">Leaf</tissue>
    </source>
</reference>
<gene>
    <name evidence="3" type="primary">LOC108835533</name>
</gene>
<feature type="region of interest" description="Disordered" evidence="1">
    <location>
        <begin position="127"/>
        <end position="198"/>
    </location>
</feature>
<dbReference type="RefSeq" id="XP_018464278.1">
    <property type="nucleotide sequence ID" value="XM_018608776.1"/>
</dbReference>
<organism evidence="2 3">
    <name type="scientific">Raphanus sativus</name>
    <name type="common">Radish</name>
    <name type="synonym">Raphanus raphanistrum var. sativus</name>
    <dbReference type="NCBI Taxonomy" id="3726"/>
    <lineage>
        <taxon>Eukaryota</taxon>
        <taxon>Viridiplantae</taxon>
        <taxon>Streptophyta</taxon>
        <taxon>Embryophyta</taxon>
        <taxon>Tracheophyta</taxon>
        <taxon>Spermatophyta</taxon>
        <taxon>Magnoliopsida</taxon>
        <taxon>eudicotyledons</taxon>
        <taxon>Gunneridae</taxon>
        <taxon>Pentapetalae</taxon>
        <taxon>rosids</taxon>
        <taxon>malvids</taxon>
        <taxon>Brassicales</taxon>
        <taxon>Brassicaceae</taxon>
        <taxon>Brassiceae</taxon>
        <taxon>Raphanus</taxon>
    </lineage>
</organism>
<proteinExistence type="predicted"/>
<feature type="region of interest" description="Disordered" evidence="1">
    <location>
        <begin position="1"/>
        <end position="94"/>
    </location>
</feature>
<evidence type="ECO:0000313" key="3">
    <source>
        <dbReference type="RefSeq" id="XP_018464278.1"/>
    </source>
</evidence>
<accession>A0A6J0LWU1</accession>
<keyword evidence="2" id="KW-1185">Reference proteome</keyword>
<dbReference type="Proteomes" id="UP000504610">
    <property type="component" value="Chromosome 2"/>
</dbReference>
<feature type="compositionally biased region" description="Pro residues" evidence="1">
    <location>
        <begin position="169"/>
        <end position="178"/>
    </location>
</feature>
<feature type="compositionally biased region" description="Pro residues" evidence="1">
    <location>
        <begin position="27"/>
        <end position="66"/>
    </location>
</feature>
<sequence>MRNCPKGPRGLQDWIQVSHKKNNPSPHQSPPDPAGPSNPISPSPPLPSSPLAPPAPPSPSATPPQPESQIICDSPVSEAPNSMDIDTSPASKGEGNFIIGLEAVHRDRPITVVSNKFAALSSDQNHTALNPFVLPPSNPLPPPTLAQSETQTPTNSSSLPTTPNIQPVDLPPILPKPLNPSITTVTSCSSPLEEAPLH</sequence>
<dbReference type="AlphaFoldDB" id="A0A6J0LWU1"/>
<feature type="compositionally biased region" description="Pro residues" evidence="1">
    <location>
        <begin position="133"/>
        <end position="144"/>
    </location>
</feature>
<reference evidence="2" key="1">
    <citation type="journal article" date="2019" name="Database">
        <title>The radish genome database (RadishGD): an integrated information resource for radish genomics.</title>
        <authorList>
            <person name="Yu H.J."/>
            <person name="Baek S."/>
            <person name="Lee Y.J."/>
            <person name="Cho A."/>
            <person name="Mun J.H."/>
        </authorList>
    </citation>
    <scope>NUCLEOTIDE SEQUENCE [LARGE SCALE GENOMIC DNA]</scope>
    <source>
        <strain evidence="2">cv. WK10039</strain>
    </source>
</reference>
<evidence type="ECO:0000313" key="2">
    <source>
        <dbReference type="Proteomes" id="UP000504610"/>
    </source>
</evidence>
<dbReference type="GeneID" id="108835533"/>
<name>A0A6J0LWU1_RAPSA</name>
<dbReference type="KEGG" id="rsz:108835533"/>
<evidence type="ECO:0000256" key="1">
    <source>
        <dbReference type="SAM" id="MobiDB-lite"/>
    </source>
</evidence>
<feature type="compositionally biased region" description="Low complexity" evidence="1">
    <location>
        <begin position="150"/>
        <end position="163"/>
    </location>
</feature>
<feature type="compositionally biased region" description="Polar residues" evidence="1">
    <location>
        <begin position="180"/>
        <end position="190"/>
    </location>
</feature>
<protein>
    <submittedName>
        <fullName evidence="3">Vegetative cell wall protein gp1-like</fullName>
    </submittedName>
</protein>